<dbReference type="Proteomes" id="UP000190121">
    <property type="component" value="Unassembled WGS sequence"/>
</dbReference>
<dbReference type="AlphaFoldDB" id="A0A1T4NMV2"/>
<reference evidence="3" key="1">
    <citation type="submission" date="2017-02" db="EMBL/GenBank/DDBJ databases">
        <authorList>
            <person name="Varghese N."/>
            <person name="Submissions S."/>
        </authorList>
    </citation>
    <scope>NUCLEOTIDE SEQUENCE [LARGE SCALE GENOMIC DNA]</scope>
    <source>
        <strain evidence="3">ATCC 51356</strain>
    </source>
</reference>
<dbReference type="Pfam" id="PF18962">
    <property type="entry name" value="Por_Secre_tail"/>
    <property type="match status" value="1"/>
</dbReference>
<accession>A0A1T4NMV2</accession>
<evidence type="ECO:0000313" key="3">
    <source>
        <dbReference type="Proteomes" id="UP000190121"/>
    </source>
</evidence>
<dbReference type="RefSeq" id="WP_078737078.1">
    <property type="nucleotide sequence ID" value="NZ_FUXE01000011.1"/>
</dbReference>
<sequence>MGKEQGLIDISFLIGGFQIPYGLQTLYLQYVSSEGVASPITSARFIHLPRGTERVEVWVDRVGGKPLFSREVERKEGQNLLLLDLSVETAQLSLTPGVHRFYVRYTRSDGGQSPLESAYFLKAPIDLKKDRIQAVRYWFDNDMRTAREYTFDKPCAPGAVQEIELSTRHIPKGKHKISLASVTESGILGQPTTDSIEVMYGLPSAVRLQRLTPDPNALVPEGVMEGGAVLFHYRVVDTLKRAVEGASLLFSLNVEGKKYLFRSSPSDSTGIVTIEVPTARWKDEWKAIGSNDRVYIPVGKIATVQLSKVTFEGYDTPIEVVHNDFKEHKVRCLPLLSRSFSFEMKLGVKGKVGGDIGIGTGEASAALKKGFSFGFERGDDLRISKFSAATEVSASVAGKLKWGKKGASSSKSSSFSGYVGANGKLSYQLSMQGKASGWNLLEALGILYTSQYSAVASRSLLVGMNALRKMLDNPAPSQQLSATSSPSVGWGFGAGVSLKGISLGKKVDLSFSGSLAADFDWSFSGEKLLPSGQILPYKSMSSALALSAEGEADFLNKVTRRKWSTFAAGKNTSPLWQGGVEGTVKYKQTQEKTLEPDGETLRELALKDNVSFKFGIVGEGAFFDKLTSLTGVKLSLEKTIKYASALKSKKAMTRLLASKPEAVTEKIFPQIYNPTVAFEALRIYNILNDETTLVSGLKEALQGSTTNYPWEQLTFENKRSIGVVGELEIPIAKGALWTLSVTGSTELELEYPRQESFFSTQDQCFFPSYYYPMRNDDEARTLEELGSWTESMFNLFSEIITPERKETMDRYAGELSDRKEVVVGAGSVTTFTNTSRSYGPALRRYDLLRSAPQEDISHLTFTLAEQSLPSGAVIDFSYFYPAGDLLGVDDKKEQILILSDFFTLKAREGVNDIAETREPFTLRCTVGRDDLALVGFTSDADVHLYYTATDDGVWQDLGSIGKDFTLSKLGTYALGAKMIFDTEPPKLSLSFNQEEKKIWLSVEENVALRDESWYCTINDEEVVLEKIDNNNFVLSLSTEQLKADSLSVLVEVTDRGGNRTQTVATFYPQKDIPVVSIEHRAVSLYPSPVHSILHVRGEEIYLAGEAILYNAQGNQVGVYKLSAPETSIDVNHLPSGVYWLRIKNRSYSFIKE</sequence>
<evidence type="ECO:0000313" key="2">
    <source>
        <dbReference type="EMBL" id="SJZ80544.1"/>
    </source>
</evidence>
<protein>
    <submittedName>
        <fullName evidence="2">Por secretion system C-terminal sorting domain-containing protein</fullName>
    </submittedName>
</protein>
<evidence type="ECO:0000259" key="1">
    <source>
        <dbReference type="Pfam" id="PF18962"/>
    </source>
</evidence>
<dbReference type="InterPro" id="IPR026444">
    <property type="entry name" value="Secre_tail"/>
</dbReference>
<dbReference type="OrthoDB" id="975232at2"/>
<proteinExistence type="predicted"/>
<dbReference type="STRING" id="29524.SAMN02745171_01163"/>
<dbReference type="NCBIfam" id="TIGR04183">
    <property type="entry name" value="Por_Secre_tail"/>
    <property type="match status" value="1"/>
</dbReference>
<name>A0A1T4NMV2_9PORP</name>
<organism evidence="2 3">
    <name type="scientific">Porphyromonas circumdentaria</name>
    <dbReference type="NCBI Taxonomy" id="29524"/>
    <lineage>
        <taxon>Bacteria</taxon>
        <taxon>Pseudomonadati</taxon>
        <taxon>Bacteroidota</taxon>
        <taxon>Bacteroidia</taxon>
        <taxon>Bacteroidales</taxon>
        <taxon>Porphyromonadaceae</taxon>
        <taxon>Porphyromonas</taxon>
    </lineage>
</organism>
<dbReference type="EMBL" id="FUXE01000011">
    <property type="protein sequence ID" value="SJZ80544.1"/>
    <property type="molecule type" value="Genomic_DNA"/>
</dbReference>
<feature type="domain" description="Secretion system C-terminal sorting" evidence="1">
    <location>
        <begin position="1084"/>
        <end position="1150"/>
    </location>
</feature>
<gene>
    <name evidence="2" type="ORF">SAMN02745171_01163</name>
</gene>
<keyword evidence="3" id="KW-1185">Reference proteome</keyword>